<evidence type="ECO:0000256" key="3">
    <source>
        <dbReference type="SAM" id="Phobius"/>
    </source>
</evidence>
<dbReference type="InterPro" id="IPR002225">
    <property type="entry name" value="3Beta_OHSteriod_DH/Estase"/>
</dbReference>
<dbReference type="RefSeq" id="XP_047838173.1">
    <property type="nucleotide sequence ID" value="XM_047982211.1"/>
</dbReference>
<dbReference type="EMBL" id="CP086354">
    <property type="protein sequence ID" value="UNI14692.1"/>
    <property type="molecule type" value="Genomic_DNA"/>
</dbReference>
<evidence type="ECO:0000256" key="2">
    <source>
        <dbReference type="ARBA" id="ARBA00023002"/>
    </source>
</evidence>
<keyword evidence="4" id="KW-0732">Signal</keyword>
<feature type="signal peptide" evidence="4">
    <location>
        <begin position="1"/>
        <end position="23"/>
    </location>
</feature>
<evidence type="ECO:0000259" key="5">
    <source>
        <dbReference type="Pfam" id="PF01073"/>
    </source>
</evidence>
<dbReference type="KEGG" id="ptkz:JDV02_001294"/>
<dbReference type="InterPro" id="IPR050177">
    <property type="entry name" value="Lipid_A_modif_metabolic_enz"/>
</dbReference>
<proteinExistence type="inferred from homology"/>
<evidence type="ECO:0000313" key="6">
    <source>
        <dbReference type="EMBL" id="UNI14692.1"/>
    </source>
</evidence>
<evidence type="ECO:0000256" key="4">
    <source>
        <dbReference type="SAM" id="SignalP"/>
    </source>
</evidence>
<keyword evidence="3" id="KW-1133">Transmembrane helix</keyword>
<keyword evidence="7" id="KW-1185">Reference proteome</keyword>
<dbReference type="PANTHER" id="PTHR43245:SF51">
    <property type="entry name" value="SHORT CHAIN DEHYDROGENASE_REDUCTASE FAMILY 42E, MEMBER 2"/>
    <property type="match status" value="1"/>
</dbReference>
<dbReference type="Pfam" id="PF01073">
    <property type="entry name" value="3Beta_HSD"/>
    <property type="match status" value="1"/>
</dbReference>
<dbReference type="Proteomes" id="UP000829364">
    <property type="component" value="Chromosome 1"/>
</dbReference>
<dbReference type="Gene3D" id="3.40.50.720">
    <property type="entry name" value="NAD(P)-binding Rossmann-like Domain"/>
    <property type="match status" value="1"/>
</dbReference>
<feature type="transmembrane region" description="Helical" evidence="3">
    <location>
        <begin position="373"/>
        <end position="394"/>
    </location>
</feature>
<accession>A0A9Q8Q974</accession>
<name>A0A9Q8Q974_9HYPO</name>
<dbReference type="AlphaFoldDB" id="A0A9Q8Q974"/>
<comment type="similarity">
    <text evidence="1">Belongs to the 3-beta-HSD family.</text>
</comment>
<reference evidence="6" key="1">
    <citation type="submission" date="2021-11" db="EMBL/GenBank/DDBJ databases">
        <title>Purpureocillium_takamizusanense_genome.</title>
        <authorList>
            <person name="Nguyen N.-H."/>
        </authorList>
    </citation>
    <scope>NUCLEOTIDE SEQUENCE</scope>
    <source>
        <strain evidence="6">PT3</strain>
    </source>
</reference>
<dbReference type="GO" id="GO:0016616">
    <property type="term" value="F:oxidoreductase activity, acting on the CH-OH group of donors, NAD or NADP as acceptor"/>
    <property type="evidence" value="ECO:0007669"/>
    <property type="project" value="InterPro"/>
</dbReference>
<evidence type="ECO:0000313" key="7">
    <source>
        <dbReference type="Proteomes" id="UP000829364"/>
    </source>
</evidence>
<dbReference type="OrthoDB" id="10058185at2759"/>
<feature type="chain" id="PRO_5040430964" description="3-beta hydroxysteroid dehydrogenase/isomerase domain-containing protein" evidence="4">
    <location>
        <begin position="24"/>
        <end position="481"/>
    </location>
</feature>
<dbReference type="GeneID" id="72063257"/>
<feature type="domain" description="3-beta hydroxysteroid dehydrogenase/isomerase" evidence="5">
    <location>
        <begin position="74"/>
        <end position="362"/>
    </location>
</feature>
<keyword evidence="2" id="KW-0560">Oxidoreductase</keyword>
<evidence type="ECO:0000256" key="1">
    <source>
        <dbReference type="ARBA" id="ARBA00009219"/>
    </source>
</evidence>
<dbReference type="PANTHER" id="PTHR43245">
    <property type="entry name" value="BIFUNCTIONAL POLYMYXIN RESISTANCE PROTEIN ARNA"/>
    <property type="match status" value="1"/>
</dbReference>
<organism evidence="6 7">
    <name type="scientific">Purpureocillium takamizusanense</name>
    <dbReference type="NCBI Taxonomy" id="2060973"/>
    <lineage>
        <taxon>Eukaryota</taxon>
        <taxon>Fungi</taxon>
        <taxon>Dikarya</taxon>
        <taxon>Ascomycota</taxon>
        <taxon>Pezizomycotina</taxon>
        <taxon>Sordariomycetes</taxon>
        <taxon>Hypocreomycetidae</taxon>
        <taxon>Hypocreales</taxon>
        <taxon>Ophiocordycipitaceae</taxon>
        <taxon>Purpureocillium</taxon>
    </lineage>
</organism>
<gene>
    <name evidence="6" type="ORF">JDV02_001294</name>
</gene>
<dbReference type="GO" id="GO:0006694">
    <property type="term" value="P:steroid biosynthetic process"/>
    <property type="evidence" value="ECO:0007669"/>
    <property type="project" value="InterPro"/>
</dbReference>
<keyword evidence="3" id="KW-0812">Transmembrane</keyword>
<dbReference type="InterPro" id="IPR036291">
    <property type="entry name" value="NAD(P)-bd_dom_sf"/>
</dbReference>
<protein>
    <recommendedName>
        <fullName evidence="5">3-beta hydroxysteroid dehydrogenase/isomerase domain-containing protein</fullName>
    </recommendedName>
</protein>
<sequence>MCGITATLVVLLSTAFVAHVVRLNYVMGRTPRAARAHVSEPLTADDIRETYERVRREGIDWRPGLPPRKERRYIVVGGSGTVGGQLALDLLQMGVPPAAIRLMDIRRPARDEFKSGPASEMAFVSTDVTSESDVLRAFGEPWHEAVARLPLTVFHTVALIRPFERSEIFYERCSRVNVAGTANVLAAAQKAGAGIFIYTSSCHAAVRSTGWFFPLWLREPRNFAQVVGDDDFFRPLPRPRDFASNYARSKAEGERLVCGADDADDDGRRGQGMRTAAIRPGNGVYGHKDDVILGRLIRLRRVPTYSAPWVHNWVNVHNVTQAHLRLEDALLGEHASKVAGRPFMVSDEGPGLRFQDVYDILSTTCSTGMRVDYPPPVLLLLLAYAIEAYCLLLARAPPLLRKLLLLLTAGEPREPVLLLQPALFSSSVTSIIDDSAARRTPAQGGLGYAPACTTLEGMCLQVVHWNEWVEEKRHLEEGAVE</sequence>
<keyword evidence="3" id="KW-0472">Membrane</keyword>
<dbReference type="SUPFAM" id="SSF51735">
    <property type="entry name" value="NAD(P)-binding Rossmann-fold domains"/>
    <property type="match status" value="1"/>
</dbReference>